<dbReference type="RefSeq" id="XP_034249097.1">
    <property type="nucleotide sequence ID" value="XM_034393206.1"/>
</dbReference>
<dbReference type="AlphaFoldDB" id="A0A6P8ZUV5"/>
<organism evidence="4">
    <name type="scientific">Thrips palmi</name>
    <name type="common">Melon thrips</name>
    <dbReference type="NCBI Taxonomy" id="161013"/>
    <lineage>
        <taxon>Eukaryota</taxon>
        <taxon>Metazoa</taxon>
        <taxon>Ecdysozoa</taxon>
        <taxon>Arthropoda</taxon>
        <taxon>Hexapoda</taxon>
        <taxon>Insecta</taxon>
        <taxon>Pterygota</taxon>
        <taxon>Neoptera</taxon>
        <taxon>Paraneoptera</taxon>
        <taxon>Thysanoptera</taxon>
        <taxon>Terebrantia</taxon>
        <taxon>Thripoidea</taxon>
        <taxon>Thripidae</taxon>
        <taxon>Thrips</taxon>
    </lineage>
</organism>
<keyword evidence="3" id="KW-1185">Reference proteome</keyword>
<feature type="region of interest" description="Disordered" evidence="1">
    <location>
        <begin position="97"/>
        <end position="191"/>
    </location>
</feature>
<dbReference type="InParanoid" id="A0A6P8ZUV5"/>
<dbReference type="PROSITE" id="PS51257">
    <property type="entry name" value="PROKAR_LIPOPROTEIN"/>
    <property type="match status" value="1"/>
</dbReference>
<feature type="chain" id="PRO_5028279637" evidence="2">
    <location>
        <begin position="25"/>
        <end position="191"/>
    </location>
</feature>
<evidence type="ECO:0000256" key="2">
    <source>
        <dbReference type="SAM" id="SignalP"/>
    </source>
</evidence>
<gene>
    <name evidence="4" type="primary">LOC117649980</name>
</gene>
<feature type="compositionally biased region" description="Low complexity" evidence="1">
    <location>
        <begin position="97"/>
        <end position="106"/>
    </location>
</feature>
<dbReference type="Proteomes" id="UP000515158">
    <property type="component" value="Unplaced"/>
</dbReference>
<feature type="compositionally biased region" description="Low complexity" evidence="1">
    <location>
        <begin position="114"/>
        <end position="153"/>
    </location>
</feature>
<accession>A0A6P8ZUV5</accession>
<name>A0A6P8ZUV5_THRPL</name>
<evidence type="ECO:0000256" key="1">
    <source>
        <dbReference type="SAM" id="MobiDB-lite"/>
    </source>
</evidence>
<reference evidence="4" key="1">
    <citation type="submission" date="2025-08" db="UniProtKB">
        <authorList>
            <consortium name="RefSeq"/>
        </authorList>
    </citation>
    <scope>IDENTIFICATION</scope>
    <source>
        <tissue evidence="4">Total insect</tissue>
    </source>
</reference>
<keyword evidence="2" id="KW-0732">Signal</keyword>
<dbReference type="OrthoDB" id="10659652at2759"/>
<protein>
    <submittedName>
        <fullName evidence="4">Proteoglycan 4-like isoform X1</fullName>
    </submittedName>
</protein>
<evidence type="ECO:0000313" key="3">
    <source>
        <dbReference type="Proteomes" id="UP000515158"/>
    </source>
</evidence>
<feature type="signal peptide" evidence="2">
    <location>
        <begin position="1"/>
        <end position="24"/>
    </location>
</feature>
<dbReference type="GeneID" id="117649980"/>
<dbReference type="KEGG" id="tpal:117649980"/>
<sequence length="191" mass="19421">MKTSALPVVAAILACLLAVAPASAAPAEDAAATTTSAPPSGVVGPIGPIGQALDTLVKEAPERVKTLQDNFRKNAGALRERVRGGIARVIGTATTGSGVETTTKATQAHHHSKAPSTTTTTAAAPADPTANKPPTGPDTAAPTTPDNLPDTTTQKPDSRTLIGAPKRCGPNMKADRNGRCREVYQDADEEA</sequence>
<feature type="compositionally biased region" description="Basic and acidic residues" evidence="1">
    <location>
        <begin position="173"/>
        <end position="184"/>
    </location>
</feature>
<proteinExistence type="predicted"/>
<evidence type="ECO:0000313" key="4">
    <source>
        <dbReference type="RefSeq" id="XP_034249097.1"/>
    </source>
</evidence>